<proteinExistence type="predicted"/>
<evidence type="ECO:0000313" key="3">
    <source>
        <dbReference type="Proteomes" id="UP001139293"/>
    </source>
</evidence>
<evidence type="ECO:0000259" key="1">
    <source>
        <dbReference type="PROSITE" id="PS52015"/>
    </source>
</evidence>
<sequence>MKALNIVVLLMLFIPQLGNARSIYGEVLVTNLQGQDSMLWSRISEKQTLYPIELARTSVTGCSVISFDISEEGRAENLKVESSVPKKPLAKFALKAVKRMDWELLGENTARAEKRIIRLDYCLGDISTEATKEQCAKQVLLNCA</sequence>
<dbReference type="EMBL" id="JAKILB010000006">
    <property type="protein sequence ID" value="MCL1139264.1"/>
    <property type="molecule type" value="Genomic_DNA"/>
</dbReference>
<keyword evidence="3" id="KW-1185">Reference proteome</keyword>
<dbReference type="Proteomes" id="UP001139293">
    <property type="component" value="Unassembled WGS sequence"/>
</dbReference>
<name>A0A9X2CIB8_9GAMM</name>
<evidence type="ECO:0000313" key="2">
    <source>
        <dbReference type="EMBL" id="MCL1139264.1"/>
    </source>
</evidence>
<dbReference type="InterPro" id="IPR037682">
    <property type="entry name" value="TonB_C"/>
</dbReference>
<accession>A0A9X2CIB8</accession>
<reference evidence="2" key="1">
    <citation type="submission" date="2022-01" db="EMBL/GenBank/DDBJ databases">
        <title>Whole genome-based taxonomy of the Shewanellaceae.</title>
        <authorList>
            <person name="Martin-Rodriguez A.J."/>
        </authorList>
    </citation>
    <scope>NUCLEOTIDE SEQUENCE</scope>
    <source>
        <strain evidence="2">KCTC 23973</strain>
    </source>
</reference>
<dbReference type="Pfam" id="PF03544">
    <property type="entry name" value="TonB_C"/>
    <property type="match status" value="1"/>
</dbReference>
<feature type="domain" description="TonB C-terminal" evidence="1">
    <location>
        <begin position="35"/>
        <end position="130"/>
    </location>
</feature>
<dbReference type="PROSITE" id="PS52015">
    <property type="entry name" value="TONB_CTD"/>
    <property type="match status" value="1"/>
</dbReference>
<organism evidence="2 3">
    <name type="scientific">Shewanella pneumatophori</name>
    <dbReference type="NCBI Taxonomy" id="314092"/>
    <lineage>
        <taxon>Bacteria</taxon>
        <taxon>Pseudomonadati</taxon>
        <taxon>Pseudomonadota</taxon>
        <taxon>Gammaproteobacteria</taxon>
        <taxon>Alteromonadales</taxon>
        <taxon>Shewanellaceae</taxon>
        <taxon>Shewanella</taxon>
    </lineage>
</organism>
<comment type="caution">
    <text evidence="2">The sequence shown here is derived from an EMBL/GenBank/DDBJ whole genome shotgun (WGS) entry which is preliminary data.</text>
</comment>
<dbReference type="SUPFAM" id="SSF74653">
    <property type="entry name" value="TolA/TonB C-terminal domain"/>
    <property type="match status" value="1"/>
</dbReference>
<dbReference type="AlphaFoldDB" id="A0A9X2CIB8"/>
<protein>
    <submittedName>
        <fullName evidence="2">Energy transducer TonB</fullName>
    </submittedName>
</protein>
<dbReference type="Gene3D" id="3.30.1150.10">
    <property type="match status" value="1"/>
</dbReference>
<gene>
    <name evidence="2" type="ORF">L2740_12000</name>
</gene>
<dbReference type="RefSeq" id="WP_248950438.1">
    <property type="nucleotide sequence ID" value="NZ_JAKILB010000006.1"/>
</dbReference>
<dbReference type="GO" id="GO:0055085">
    <property type="term" value="P:transmembrane transport"/>
    <property type="evidence" value="ECO:0007669"/>
    <property type="project" value="InterPro"/>
</dbReference>